<dbReference type="InterPro" id="IPR014006">
    <property type="entry name" value="Succ_Dhase_FrdA_Gneg"/>
</dbReference>
<dbReference type="Gene3D" id="3.50.50.60">
    <property type="entry name" value="FAD/NAD(P)-binding domain"/>
    <property type="match status" value="1"/>
</dbReference>
<feature type="binding site" evidence="17">
    <location>
        <position position="279"/>
    </location>
    <ligand>
        <name>substrate</name>
    </ligand>
</feature>
<evidence type="ECO:0000259" key="21">
    <source>
        <dbReference type="Pfam" id="PF00890"/>
    </source>
</evidence>
<evidence type="ECO:0000256" key="17">
    <source>
        <dbReference type="PIRSR" id="PIRSR611281-2"/>
    </source>
</evidence>
<dbReference type="FunFam" id="3.90.700.10:FF:000001">
    <property type="entry name" value="Mitochondrial succinate dehydrogenase flavoprotein subunit"/>
    <property type="match status" value="1"/>
</dbReference>
<feature type="domain" description="Fumarate reductase/succinate dehydrogenase flavoprotein-like C-terminal" evidence="22">
    <location>
        <begin position="485"/>
        <end position="622"/>
    </location>
</feature>
<feature type="binding site" evidence="17">
    <location>
        <position position="267"/>
    </location>
    <ligand>
        <name>substrate</name>
    </ligand>
</feature>
<dbReference type="InterPro" id="IPR015939">
    <property type="entry name" value="Fum_Rdtase/Succ_DH_flav-like_C"/>
</dbReference>
<evidence type="ECO:0000256" key="14">
    <source>
        <dbReference type="ARBA" id="ARBA00049220"/>
    </source>
</evidence>
<dbReference type="FunFam" id="4.10.80.40:FF:000002">
    <property type="entry name" value="Succinate dehydrogenase [ubiquinone] flavoprotein subunit, mitochondrial"/>
    <property type="match status" value="1"/>
</dbReference>
<dbReference type="EC" id="1.3.5.1" evidence="5 20"/>
<comment type="subcellular location">
    <subcellularLocation>
        <location evidence="1 20">Cell inner membrane</location>
        <topology evidence="1 20">Peripheral membrane protein</topology>
        <orientation evidence="1 20">Cytoplasmic side</orientation>
    </subcellularLocation>
</comment>
<feature type="binding site" evidence="18">
    <location>
        <position position="413"/>
    </location>
    <ligand>
        <name>FAD</name>
        <dbReference type="ChEBI" id="CHEBI:57692"/>
    </ligand>
</feature>
<dbReference type="SUPFAM" id="SSF46977">
    <property type="entry name" value="Succinate dehydrogenase/fumarate reductase flavoprotein C-terminal domain"/>
    <property type="match status" value="1"/>
</dbReference>
<evidence type="ECO:0000256" key="1">
    <source>
        <dbReference type="ARBA" id="ARBA00004515"/>
    </source>
</evidence>
<dbReference type="GO" id="GO:0005886">
    <property type="term" value="C:plasma membrane"/>
    <property type="evidence" value="ECO:0007669"/>
    <property type="project" value="UniProtKB-SubCell"/>
</dbReference>
<organism evidence="23 24">
    <name type="scientific">Erythrobacter dokdonensis DSW-74</name>
    <dbReference type="NCBI Taxonomy" id="1300349"/>
    <lineage>
        <taxon>Bacteria</taxon>
        <taxon>Pseudomonadati</taxon>
        <taxon>Pseudomonadota</taxon>
        <taxon>Alphaproteobacteria</taxon>
        <taxon>Sphingomonadales</taxon>
        <taxon>Erythrobacteraceae</taxon>
        <taxon>Erythrobacter/Porphyrobacter group</taxon>
        <taxon>Erythrobacter</taxon>
    </lineage>
</organism>
<dbReference type="PANTHER" id="PTHR11632:SF51">
    <property type="entry name" value="SUCCINATE DEHYDROGENASE [UBIQUINONE] FLAVOPROTEIN SUBUNIT, MITOCHONDRIAL"/>
    <property type="match status" value="1"/>
</dbReference>
<feature type="modified residue" description="Tele-8alpha-FAD histidine" evidence="19">
    <location>
        <position position="66"/>
    </location>
</feature>
<feature type="binding site" evidence="18">
    <location>
        <begin position="58"/>
        <end position="73"/>
    </location>
    <ligand>
        <name>FAD</name>
        <dbReference type="ChEBI" id="CHEBI:57692"/>
    </ligand>
</feature>
<evidence type="ECO:0000256" key="8">
    <source>
        <dbReference type="ARBA" id="ARBA00022532"/>
    </source>
</evidence>
<evidence type="ECO:0000313" key="24">
    <source>
        <dbReference type="Proteomes" id="UP000092484"/>
    </source>
</evidence>
<dbReference type="NCBIfam" id="TIGR01812">
    <property type="entry name" value="sdhA_frdA_Gneg"/>
    <property type="match status" value="1"/>
</dbReference>
<keyword evidence="9 18" id="KW-0285">Flavoprotein</keyword>
<evidence type="ECO:0000256" key="12">
    <source>
        <dbReference type="ARBA" id="ARBA00023002"/>
    </source>
</evidence>
<evidence type="ECO:0000256" key="19">
    <source>
        <dbReference type="PIRSR" id="PIRSR611281-4"/>
    </source>
</evidence>
<dbReference type="InterPro" id="IPR030664">
    <property type="entry name" value="SdhA/FrdA/AprA"/>
</dbReference>
<dbReference type="GO" id="GO:0050660">
    <property type="term" value="F:flavin adenine dinucleotide binding"/>
    <property type="evidence" value="ECO:0007669"/>
    <property type="project" value="UniProtKB-UniRule"/>
</dbReference>
<dbReference type="NCBIfam" id="TIGR01816">
    <property type="entry name" value="sdhA_forward"/>
    <property type="match status" value="1"/>
</dbReference>
<feature type="binding site" evidence="18">
    <location>
        <begin position="429"/>
        <end position="430"/>
    </location>
    <ligand>
        <name>FAD</name>
        <dbReference type="ChEBI" id="CHEBI:57692"/>
    </ligand>
</feature>
<sequence length="622" mass="67575">MATSAAPGTANDVGGAHLKGAYKIIDHTYDVVVVGAGGSGLRATMGAAEAGLRTANISKVFPTRSHTVAAQGGIAASLGNNSPDHWTWHMYDTVKGSDWLGDQDAIEYLAREAPAAVYELEHAGVPFSRNADGTIYQRPFGGHMQNMGAGPPVQRTCAAADRTGHAMLHALYQQSLKYDADFFIEYFALDLIMSERDGEKVCVGVMAMCLDDGTIHRFRAQSVVLATGGYGRCYYTATSAHTCTGDGGGMVLRAGLPLQDMEFVQFHPTGIYGAGVLITEGARGEGGYLTNSEGERFMERYAPSAKDLASRDVVSRSMALEMREGRGVGPEGDHIYLHLDHIDPNVLAQRLPGITESGKIFAGVDLTRQPLPVTPTVHYNMGGIPCNYHGQVVTLGPDGNPDTVIPGLYAVGEAACVSVHGANRLGSNSLIDLVVFGRATGHHLRDNLKPNAKQAELPADSADFALTRLDHFRYAEGGSPTAQIRAEMQKAMQKHCAVFRDQKLMDEGVAKLAEQNKRMEDIHVTDKSLIWNSDLIETLELDNLMAQANVTMASAANRKESRGAHAHEDFPDRNDKEWMKHTIAWFDGWGGRGSNIRIDYRPVHEYTLTDDIKYIEPKARVY</sequence>
<protein>
    <recommendedName>
        <fullName evidence="6 15">Succinate dehydrogenase flavoprotein subunit</fullName>
        <ecNumber evidence="5 20">1.3.5.1</ecNumber>
    </recommendedName>
</protein>
<keyword evidence="10 18" id="KW-0274">FAD</keyword>
<dbReference type="Gene3D" id="4.10.80.40">
    <property type="entry name" value="succinate dehydrogenase protein domain"/>
    <property type="match status" value="1"/>
</dbReference>
<dbReference type="PANTHER" id="PTHR11632">
    <property type="entry name" value="SUCCINATE DEHYDROGENASE 2 FLAVOPROTEIN SUBUNIT"/>
    <property type="match status" value="1"/>
</dbReference>
<evidence type="ECO:0000256" key="16">
    <source>
        <dbReference type="PIRSR" id="PIRSR000171-1"/>
    </source>
</evidence>
<gene>
    <name evidence="23" type="ORF">I603_0556</name>
</gene>
<evidence type="ECO:0000256" key="10">
    <source>
        <dbReference type="ARBA" id="ARBA00022827"/>
    </source>
</evidence>
<evidence type="ECO:0000313" key="23">
    <source>
        <dbReference type="EMBL" id="OBV12425.1"/>
    </source>
</evidence>
<dbReference type="AlphaFoldDB" id="A0A1A7BMP0"/>
<dbReference type="InterPro" id="IPR003952">
    <property type="entry name" value="FRD_SDH_FAD_BS"/>
</dbReference>
<dbReference type="RefSeq" id="WP_068862254.1">
    <property type="nucleotide sequence ID" value="NZ_LZYB01000001.1"/>
</dbReference>
<keyword evidence="7 20" id="KW-0813">Transport</keyword>
<dbReference type="GO" id="GO:0022900">
    <property type="term" value="P:electron transport chain"/>
    <property type="evidence" value="ECO:0007669"/>
    <property type="project" value="UniProtKB-UniRule"/>
</dbReference>
<dbReference type="Gene3D" id="3.90.700.10">
    <property type="entry name" value="Succinate dehydrogenase/fumarate reductase flavoprotein, catalytic domain"/>
    <property type="match status" value="1"/>
</dbReference>
<evidence type="ECO:0000256" key="20">
    <source>
        <dbReference type="RuleBase" id="RU362051"/>
    </source>
</evidence>
<comment type="catalytic activity">
    <reaction evidence="14 20">
        <text>a quinone + succinate = fumarate + a quinol</text>
        <dbReference type="Rhea" id="RHEA:40523"/>
        <dbReference type="ChEBI" id="CHEBI:24646"/>
        <dbReference type="ChEBI" id="CHEBI:29806"/>
        <dbReference type="ChEBI" id="CHEBI:30031"/>
        <dbReference type="ChEBI" id="CHEBI:132124"/>
        <dbReference type="EC" id="1.3.5.1"/>
    </reaction>
</comment>
<dbReference type="GO" id="GO:0008177">
    <property type="term" value="F:succinate dehydrogenase (quinone) activity"/>
    <property type="evidence" value="ECO:0007669"/>
    <property type="project" value="UniProtKB-EC"/>
</dbReference>
<dbReference type="SUPFAM" id="SSF56425">
    <property type="entry name" value="Succinate dehydrogenase/fumarate reductase flavoprotein, catalytic domain"/>
    <property type="match status" value="1"/>
</dbReference>
<feature type="binding site" evidence="17">
    <location>
        <position position="378"/>
    </location>
    <ligand>
        <name>substrate</name>
    </ligand>
</feature>
<dbReference type="Pfam" id="PF00890">
    <property type="entry name" value="FAD_binding_2"/>
    <property type="match status" value="1"/>
</dbReference>
<comment type="similarity">
    <text evidence="3 20">Belongs to the FAD-dependent oxidoreductase 2 family. FRD/SDH subfamily.</text>
</comment>
<keyword evidence="20" id="KW-1003">Cell membrane</keyword>
<dbReference type="InterPro" id="IPR011281">
    <property type="entry name" value="Succ_DH_flav_su_fwd"/>
</dbReference>
<accession>A0A1A7BMP0</accession>
<keyword evidence="12 20" id="KW-0560">Oxidoreductase</keyword>
<keyword evidence="8 20" id="KW-0816">Tricarboxylic acid cycle</keyword>
<feature type="binding site" evidence="18">
    <location>
        <begin position="35"/>
        <end position="40"/>
    </location>
    <ligand>
        <name>FAD</name>
        <dbReference type="ChEBI" id="CHEBI:57692"/>
    </ligand>
</feature>
<dbReference type="STRING" id="1300349.I603_0556"/>
<evidence type="ECO:0000256" key="18">
    <source>
        <dbReference type="PIRSR" id="PIRSR611281-3"/>
    </source>
</evidence>
<dbReference type="Proteomes" id="UP000092484">
    <property type="component" value="Unassembled WGS sequence"/>
</dbReference>
<dbReference type="PATRIC" id="fig|1300349.4.peg.554"/>
<dbReference type="SUPFAM" id="SSF51905">
    <property type="entry name" value="FAD/NAD(P)-binding domain"/>
    <property type="match status" value="1"/>
</dbReference>
<dbReference type="InterPro" id="IPR037099">
    <property type="entry name" value="Fum_R/Succ_DH_flav-like_C_sf"/>
</dbReference>
<dbReference type="PRINTS" id="PR00368">
    <property type="entry name" value="FADPNR"/>
</dbReference>
<feature type="domain" description="FAD-dependent oxidoreductase 2 FAD-binding" evidence="21">
    <location>
        <begin position="30"/>
        <end position="430"/>
    </location>
</feature>
<comment type="pathway">
    <text evidence="2 20">Carbohydrate metabolism; tricarboxylic acid cycle; fumarate from succinate (bacterial route): step 1/1.</text>
</comment>
<keyword evidence="24" id="KW-1185">Reference proteome</keyword>
<evidence type="ECO:0000256" key="11">
    <source>
        <dbReference type="ARBA" id="ARBA00022982"/>
    </source>
</evidence>
<dbReference type="FunFam" id="1.20.58.100:FF:000001">
    <property type="entry name" value="Succinate dehydrogenase flavoprotein subunit (SdhA)"/>
    <property type="match status" value="1"/>
</dbReference>
<keyword evidence="11 20" id="KW-0249">Electron transport</keyword>
<dbReference type="GO" id="GO:0006099">
    <property type="term" value="P:tricarboxylic acid cycle"/>
    <property type="evidence" value="ECO:0007669"/>
    <property type="project" value="UniProtKB-UniRule"/>
</dbReference>
<evidence type="ECO:0000256" key="9">
    <source>
        <dbReference type="ARBA" id="ARBA00022630"/>
    </source>
</evidence>
<evidence type="ECO:0000256" key="3">
    <source>
        <dbReference type="ARBA" id="ARBA00008040"/>
    </source>
</evidence>
<keyword evidence="20" id="KW-0997">Cell inner membrane</keyword>
<reference evidence="23 24" key="1">
    <citation type="submission" date="2016-06" db="EMBL/GenBank/DDBJ databases">
        <title>Genome sequence of Porphyrobacter dokdonensis DSW-74.</title>
        <authorList>
            <person name="Kim J.F."/>
            <person name="Song J.Y."/>
        </authorList>
    </citation>
    <scope>NUCLEOTIDE SEQUENCE [LARGE SCALE GENOMIC DNA]</scope>
    <source>
        <strain evidence="23 24">DSW-74</strain>
    </source>
</reference>
<evidence type="ECO:0000256" key="5">
    <source>
        <dbReference type="ARBA" id="ARBA00012792"/>
    </source>
</evidence>
<dbReference type="FunFam" id="3.50.50.60:FF:000026">
    <property type="entry name" value="Succinate dehydrogenase flavoprotein subunit"/>
    <property type="match status" value="1"/>
</dbReference>
<evidence type="ECO:0000256" key="2">
    <source>
        <dbReference type="ARBA" id="ARBA00004894"/>
    </source>
</evidence>
<evidence type="ECO:0000256" key="4">
    <source>
        <dbReference type="ARBA" id="ARBA00011294"/>
    </source>
</evidence>
<dbReference type="EMBL" id="LZYB01000001">
    <property type="protein sequence ID" value="OBV12425.1"/>
    <property type="molecule type" value="Genomic_DNA"/>
</dbReference>
<dbReference type="InterPro" id="IPR003953">
    <property type="entry name" value="FAD-dep_OxRdtase_2_FAD-bd"/>
</dbReference>
<evidence type="ECO:0000259" key="22">
    <source>
        <dbReference type="Pfam" id="PF02910"/>
    </source>
</evidence>
<dbReference type="Gene3D" id="1.20.58.100">
    <property type="entry name" value="Fumarate reductase/succinate dehydrogenase flavoprotein-like, C-terminal domain"/>
    <property type="match status" value="1"/>
</dbReference>
<comment type="subunit">
    <text evidence="4">Part of an enzyme complex containing four subunits: a flavoprotein, an iron-sulfur, cytochrome b-556, and a hydrophobic anchor protein.</text>
</comment>
<evidence type="ECO:0000256" key="15">
    <source>
        <dbReference type="NCBIfam" id="TIGR01816"/>
    </source>
</evidence>
<dbReference type="PROSITE" id="PS00504">
    <property type="entry name" value="FRD_SDH_FAD_BINDING"/>
    <property type="match status" value="1"/>
</dbReference>
<dbReference type="UniPathway" id="UPA00223">
    <property type="reaction ID" value="UER01005"/>
</dbReference>
<dbReference type="InterPro" id="IPR036188">
    <property type="entry name" value="FAD/NAD-bd_sf"/>
</dbReference>
<name>A0A1A7BMP0_9SPHN</name>
<feature type="active site" description="Proton acceptor" evidence="16">
    <location>
        <position position="311"/>
    </location>
</feature>
<keyword evidence="13 20" id="KW-0472">Membrane</keyword>
<dbReference type="PIRSF" id="PIRSF000171">
    <property type="entry name" value="SDHA_APRA_LASPO"/>
    <property type="match status" value="1"/>
</dbReference>
<evidence type="ECO:0000256" key="6">
    <source>
        <dbReference type="ARBA" id="ARBA00019965"/>
    </source>
</evidence>
<dbReference type="Pfam" id="PF02910">
    <property type="entry name" value="Succ_DH_flav_C"/>
    <property type="match status" value="1"/>
</dbReference>
<evidence type="ECO:0000256" key="7">
    <source>
        <dbReference type="ARBA" id="ARBA00022448"/>
    </source>
</evidence>
<comment type="cofactor">
    <cofactor evidence="18">
        <name>FAD</name>
        <dbReference type="ChEBI" id="CHEBI:57692"/>
    </cofactor>
    <text evidence="18">Flavinylated by SdhE, about 5% flavinylation occurs in the absence of SdhE.</text>
</comment>
<dbReference type="GO" id="GO:0009055">
    <property type="term" value="F:electron transfer activity"/>
    <property type="evidence" value="ECO:0007669"/>
    <property type="project" value="TreeGrafter"/>
</dbReference>
<feature type="binding site" evidence="17">
    <location>
        <position position="424"/>
    </location>
    <ligand>
        <name>substrate</name>
    </ligand>
</feature>
<proteinExistence type="inferred from homology"/>
<dbReference type="InterPro" id="IPR027477">
    <property type="entry name" value="Succ_DH/fumarate_Rdtase_cat_sf"/>
</dbReference>
<feature type="binding site" evidence="18">
    <location>
        <position position="246"/>
    </location>
    <ligand>
        <name>FAD</name>
        <dbReference type="ChEBI" id="CHEBI:57692"/>
    </ligand>
</feature>
<comment type="caution">
    <text evidence="23">The sequence shown here is derived from an EMBL/GenBank/DDBJ whole genome shotgun (WGS) entry which is preliminary data.</text>
</comment>
<evidence type="ECO:0000256" key="13">
    <source>
        <dbReference type="ARBA" id="ARBA00023136"/>
    </source>
</evidence>